<dbReference type="EMBL" id="CP018743">
    <property type="protein sequence ID" value="APO83197.1"/>
    <property type="molecule type" value="Genomic_DNA"/>
</dbReference>
<sequence length="74" mass="8557">MLLRMTNGVMLPLPMLTDRLRIDTDAMTLSMTHRISLPSSLDIRVLEARFETNPDAPIIRRAPHRSREHVCYGR</sequence>
<proteinExistence type="predicted"/>
<name>A0A1L5PSQ4_PSEPU</name>
<accession>A0A1L5PSQ4</accession>
<organism evidence="1 2">
    <name type="scientific">Pseudomonas putida</name>
    <name type="common">Arthrobacter siderocapsulatus</name>
    <dbReference type="NCBI Taxonomy" id="303"/>
    <lineage>
        <taxon>Bacteria</taxon>
        <taxon>Pseudomonadati</taxon>
        <taxon>Pseudomonadota</taxon>
        <taxon>Gammaproteobacteria</taxon>
        <taxon>Pseudomonadales</taxon>
        <taxon>Pseudomonadaceae</taxon>
        <taxon>Pseudomonas</taxon>
    </lineage>
</organism>
<dbReference type="AlphaFoldDB" id="A0A1L5PSQ4"/>
<reference evidence="1 2" key="1">
    <citation type="submission" date="2016-12" db="EMBL/GenBank/DDBJ databases">
        <title>Draft Genome Sequence of Mercury Resistant Pseudomonas DRA525.</title>
        <authorList>
            <person name="Drace K.M."/>
        </authorList>
    </citation>
    <scope>NUCLEOTIDE SEQUENCE [LARGE SCALE GENOMIC DNA]</scope>
    <source>
        <strain evidence="1 2">DRA525</strain>
    </source>
</reference>
<protein>
    <submittedName>
        <fullName evidence="1">Uncharacterized protein</fullName>
    </submittedName>
</protein>
<gene>
    <name evidence="1" type="ORF">BL240_17730</name>
</gene>
<evidence type="ECO:0000313" key="2">
    <source>
        <dbReference type="Proteomes" id="UP000185146"/>
    </source>
</evidence>
<evidence type="ECO:0000313" key="1">
    <source>
        <dbReference type="EMBL" id="APO83197.1"/>
    </source>
</evidence>
<dbReference type="Proteomes" id="UP000185146">
    <property type="component" value="Chromosome"/>
</dbReference>